<evidence type="ECO:0000256" key="1">
    <source>
        <dbReference type="SAM" id="MobiDB-lite"/>
    </source>
</evidence>
<comment type="caution">
    <text evidence="2">The sequence shown here is derived from an EMBL/GenBank/DDBJ whole genome shotgun (WGS) entry which is preliminary data.</text>
</comment>
<keyword evidence="3" id="KW-1185">Reference proteome</keyword>
<proteinExistence type="predicted"/>
<dbReference type="AlphaFoldDB" id="A0AAV6UIV1"/>
<organism evidence="2 3">
    <name type="scientific">Oedothorax gibbosus</name>
    <dbReference type="NCBI Taxonomy" id="931172"/>
    <lineage>
        <taxon>Eukaryota</taxon>
        <taxon>Metazoa</taxon>
        <taxon>Ecdysozoa</taxon>
        <taxon>Arthropoda</taxon>
        <taxon>Chelicerata</taxon>
        <taxon>Arachnida</taxon>
        <taxon>Araneae</taxon>
        <taxon>Araneomorphae</taxon>
        <taxon>Entelegynae</taxon>
        <taxon>Araneoidea</taxon>
        <taxon>Linyphiidae</taxon>
        <taxon>Erigoninae</taxon>
        <taxon>Oedothorax</taxon>
    </lineage>
</organism>
<sequence>MVTSGGRAQRRMAAHTQRCSVPKTRENLRFPPARNLLHFYRHFGLRFHRESIGSVPPEWDTNSRALLSTWTGAECKQRIVVLFLLEI</sequence>
<accession>A0AAV6UIV1</accession>
<dbReference type="Proteomes" id="UP000827092">
    <property type="component" value="Unassembled WGS sequence"/>
</dbReference>
<gene>
    <name evidence="2" type="ORF">JTE90_014675</name>
</gene>
<evidence type="ECO:0000313" key="2">
    <source>
        <dbReference type="EMBL" id="KAG8183699.1"/>
    </source>
</evidence>
<feature type="region of interest" description="Disordered" evidence="1">
    <location>
        <begin position="1"/>
        <end position="24"/>
    </location>
</feature>
<evidence type="ECO:0000313" key="3">
    <source>
        <dbReference type="Proteomes" id="UP000827092"/>
    </source>
</evidence>
<dbReference type="EMBL" id="JAFNEN010000409">
    <property type="protein sequence ID" value="KAG8183699.1"/>
    <property type="molecule type" value="Genomic_DNA"/>
</dbReference>
<protein>
    <submittedName>
        <fullName evidence="2">Uncharacterized protein</fullName>
    </submittedName>
</protein>
<name>A0AAV6UIV1_9ARAC</name>
<reference evidence="2 3" key="1">
    <citation type="journal article" date="2022" name="Nat. Ecol. Evol.">
        <title>A masculinizing supergene underlies an exaggerated male reproductive morph in a spider.</title>
        <authorList>
            <person name="Hendrickx F."/>
            <person name="De Corte Z."/>
            <person name="Sonet G."/>
            <person name="Van Belleghem S.M."/>
            <person name="Kostlbacher S."/>
            <person name="Vangestel C."/>
        </authorList>
    </citation>
    <scope>NUCLEOTIDE SEQUENCE [LARGE SCALE GENOMIC DNA]</scope>
    <source>
        <strain evidence="2">W744_W776</strain>
    </source>
</reference>